<dbReference type="Pfam" id="PF13676">
    <property type="entry name" value="TIR_2"/>
    <property type="match status" value="1"/>
</dbReference>
<name>A0ABN1ZY68_9ACTN</name>
<dbReference type="EMBL" id="BAAAQD010000003">
    <property type="protein sequence ID" value="GAA1507288.1"/>
    <property type="molecule type" value="Genomic_DNA"/>
</dbReference>
<reference evidence="2 3" key="1">
    <citation type="journal article" date="2019" name="Int. J. Syst. Evol. Microbiol.">
        <title>The Global Catalogue of Microorganisms (GCM) 10K type strain sequencing project: providing services to taxonomists for standard genome sequencing and annotation.</title>
        <authorList>
            <consortium name="The Broad Institute Genomics Platform"/>
            <consortium name="The Broad Institute Genome Sequencing Center for Infectious Disease"/>
            <person name="Wu L."/>
            <person name="Ma J."/>
        </authorList>
    </citation>
    <scope>NUCLEOTIDE SEQUENCE [LARGE SCALE GENOMIC DNA]</scope>
    <source>
        <strain evidence="2 3">JCM 15933</strain>
    </source>
</reference>
<dbReference type="InterPro" id="IPR035897">
    <property type="entry name" value="Toll_tir_struct_dom_sf"/>
</dbReference>
<dbReference type="Proteomes" id="UP001501470">
    <property type="component" value="Unassembled WGS sequence"/>
</dbReference>
<accession>A0ABN1ZY68</accession>
<dbReference type="SUPFAM" id="SSF52200">
    <property type="entry name" value="Toll/Interleukin receptor TIR domain"/>
    <property type="match status" value="1"/>
</dbReference>
<dbReference type="Gene3D" id="3.40.50.10140">
    <property type="entry name" value="Toll/interleukin-1 receptor homology (TIR) domain"/>
    <property type="match status" value="1"/>
</dbReference>
<dbReference type="InterPro" id="IPR000157">
    <property type="entry name" value="TIR_dom"/>
</dbReference>
<comment type="caution">
    <text evidence="2">The sequence shown here is derived from an EMBL/GenBank/DDBJ whole genome shotgun (WGS) entry which is preliminary data.</text>
</comment>
<organism evidence="2 3">
    <name type="scientific">Dactylosporangium maewongense</name>
    <dbReference type="NCBI Taxonomy" id="634393"/>
    <lineage>
        <taxon>Bacteria</taxon>
        <taxon>Bacillati</taxon>
        <taxon>Actinomycetota</taxon>
        <taxon>Actinomycetes</taxon>
        <taxon>Micromonosporales</taxon>
        <taxon>Micromonosporaceae</taxon>
        <taxon>Dactylosporangium</taxon>
    </lineage>
</organism>
<protein>
    <recommendedName>
        <fullName evidence="1">TIR domain-containing protein</fullName>
    </recommendedName>
</protein>
<evidence type="ECO:0000259" key="1">
    <source>
        <dbReference type="Pfam" id="PF13676"/>
    </source>
</evidence>
<dbReference type="RefSeq" id="WP_344501677.1">
    <property type="nucleotide sequence ID" value="NZ_BAAAQD010000003.1"/>
</dbReference>
<sequence>MRVFVNYQTRDEPFVAQLIDRLLCEQLGESAVFRDTRSIEIGREWQTELWGSLSRCEVLLAIIGPKWDAPGPDGRRPYDNPDDFVRQEIAFCLGRNITVVPVLVGDKTERPLLRADHLPPDIAGLADRQYDRISSRRGEYDVQRVVDKVLTLLGVEARPEPVGRDGTVALVGIDRFDRTTTDDQRAAAVAEVRTAVERAALDARLDGCVIEDQLGGARVFVPATTSPVRVITRFADNLRTMLDHGGVHRVRLAVECGRLGGPGPDAADAAVRLLSQPVLDSILDQATKARVALVLSPAGYAAMVLDNPKWIDSSTYLPADDGRCWVHLPGYPAPPGLRKSPAPAEDAQPVASAAATSRSVVFNIRDSKVGDQYGGDRIEGGVHHHYGSR</sequence>
<feature type="domain" description="TIR" evidence="1">
    <location>
        <begin position="3"/>
        <end position="123"/>
    </location>
</feature>
<evidence type="ECO:0000313" key="2">
    <source>
        <dbReference type="EMBL" id="GAA1507288.1"/>
    </source>
</evidence>
<proteinExistence type="predicted"/>
<keyword evidence="3" id="KW-1185">Reference proteome</keyword>
<gene>
    <name evidence="2" type="ORF">GCM10009827_021800</name>
</gene>
<evidence type="ECO:0000313" key="3">
    <source>
        <dbReference type="Proteomes" id="UP001501470"/>
    </source>
</evidence>